<protein>
    <submittedName>
        <fullName evidence="2">Uncharacterized protein</fullName>
    </submittedName>
</protein>
<organism evidence="2 3">
    <name type="scientific">Halovulum dunhuangense</name>
    <dbReference type="NCBI Taxonomy" id="1505036"/>
    <lineage>
        <taxon>Bacteria</taxon>
        <taxon>Pseudomonadati</taxon>
        <taxon>Pseudomonadota</taxon>
        <taxon>Alphaproteobacteria</taxon>
        <taxon>Rhodobacterales</taxon>
        <taxon>Paracoccaceae</taxon>
        <taxon>Halovulum</taxon>
    </lineage>
</organism>
<dbReference type="EMBL" id="JABFBC010000003">
    <property type="protein sequence ID" value="NNU81840.1"/>
    <property type="molecule type" value="Genomic_DNA"/>
</dbReference>
<name>A0A849L6V0_9RHOB</name>
<feature type="chain" id="PRO_5033023316" evidence="1">
    <location>
        <begin position="20"/>
        <end position="171"/>
    </location>
</feature>
<proteinExistence type="predicted"/>
<sequence length="171" mass="18268">MGRVPAYLAALLLAAPAFGQDAGSYRAAMDACIAQEDYACAFEAIMDAVGDAPRKPPVAVSASAGATVLGAQLFTVLDRAREQVPTAEWKAMTERAATYAVDAQPMDAFASGPFMMLYGEACLDAEEMLCLSQVAQSLRFLLESNQWYVAGETGPRERADALLAAFEEKTR</sequence>
<keyword evidence="3" id="KW-1185">Reference proteome</keyword>
<feature type="signal peptide" evidence="1">
    <location>
        <begin position="1"/>
        <end position="19"/>
    </location>
</feature>
<evidence type="ECO:0000256" key="1">
    <source>
        <dbReference type="SAM" id="SignalP"/>
    </source>
</evidence>
<keyword evidence="1" id="KW-0732">Signal</keyword>
<dbReference type="RefSeq" id="WP_171326699.1">
    <property type="nucleotide sequence ID" value="NZ_JABFBC010000003.1"/>
</dbReference>
<dbReference type="Proteomes" id="UP000572377">
    <property type="component" value="Unassembled WGS sequence"/>
</dbReference>
<comment type="caution">
    <text evidence="2">The sequence shown here is derived from an EMBL/GenBank/DDBJ whole genome shotgun (WGS) entry which is preliminary data.</text>
</comment>
<reference evidence="2 3" key="1">
    <citation type="submission" date="2020-05" db="EMBL/GenBank/DDBJ databases">
        <title>Gimesia benthica sp. nov., a novel planctomycete isolated from a deep-sea water sample of the Northwest Indian Ocean.</title>
        <authorList>
            <person name="Wang J."/>
            <person name="Ruan C."/>
            <person name="Song L."/>
            <person name="Zhu Y."/>
            <person name="Li A."/>
            <person name="Zheng X."/>
            <person name="Wang L."/>
            <person name="Lu Z."/>
            <person name="Huang Y."/>
            <person name="Du W."/>
            <person name="Zhou Y."/>
            <person name="Huang L."/>
            <person name="Dai X."/>
        </authorList>
    </citation>
    <scope>NUCLEOTIDE SEQUENCE [LARGE SCALE GENOMIC DNA]</scope>
    <source>
        <strain evidence="2 3">YYQ-30</strain>
    </source>
</reference>
<gene>
    <name evidence="2" type="ORF">HMH01_15490</name>
</gene>
<evidence type="ECO:0000313" key="2">
    <source>
        <dbReference type="EMBL" id="NNU81840.1"/>
    </source>
</evidence>
<dbReference type="AlphaFoldDB" id="A0A849L6V0"/>
<accession>A0A849L6V0</accession>
<evidence type="ECO:0000313" key="3">
    <source>
        <dbReference type="Proteomes" id="UP000572377"/>
    </source>
</evidence>